<dbReference type="AlphaFoldDB" id="A0A0V1IPW4"/>
<dbReference type="PROSITE" id="PS51329">
    <property type="entry name" value="C_CAP_COFACTOR_C"/>
    <property type="match status" value="1"/>
</dbReference>
<keyword evidence="5" id="KW-1185">Reference proteome</keyword>
<dbReference type="PANTHER" id="PTHR15139:SF0">
    <property type="entry name" value="TUBULIN-SPECIFIC CHAPERONE C"/>
    <property type="match status" value="1"/>
</dbReference>
<reference evidence="4 5" key="1">
    <citation type="submission" date="2015-01" db="EMBL/GenBank/DDBJ databases">
        <title>Evolution of Trichinella species and genotypes.</title>
        <authorList>
            <person name="Korhonen P.K."/>
            <person name="Edoardo P."/>
            <person name="Giuseppe L.R."/>
            <person name="Gasser R.B."/>
        </authorList>
    </citation>
    <scope>NUCLEOTIDE SEQUENCE [LARGE SCALE GENOMIC DNA]</scope>
    <source>
        <strain evidence="4">ISS588</strain>
    </source>
</reference>
<dbReference type="GO" id="GO:0005737">
    <property type="term" value="C:cytoplasm"/>
    <property type="evidence" value="ECO:0007669"/>
    <property type="project" value="TreeGrafter"/>
</dbReference>
<dbReference type="GO" id="GO:0007023">
    <property type="term" value="P:post-chaperonin tubulin folding pathway"/>
    <property type="evidence" value="ECO:0007669"/>
    <property type="project" value="InterPro"/>
</dbReference>
<gene>
    <name evidence="4" type="primary">Tbcc</name>
    <name evidence="4" type="ORF">T4B_15485</name>
</gene>
<evidence type="ECO:0000313" key="5">
    <source>
        <dbReference type="Proteomes" id="UP000054805"/>
    </source>
</evidence>
<dbReference type="InterPro" id="IPR027684">
    <property type="entry name" value="TBCC"/>
</dbReference>
<evidence type="ECO:0000259" key="3">
    <source>
        <dbReference type="PROSITE" id="PS51329"/>
    </source>
</evidence>
<accession>A0A0V1IPW4</accession>
<sequence>MLFTVYLEAIIAEMSDRKSSADVIMEQFNREVHEIAELITKVPDIPKPQKSDFIGNIRVKLAEARMMLAENEASLPSHDLQKLGKKLLTYDNRLRDLAFKTGELHQYLTDNDDFESEEESEQSSEEKSEEIVGSELSDFDNTDSGLNNTDAELLKSLSDRENAILRIKLPTEMPQALRIRNVKECSITICCLMPAADLYLARDSNIILYPVRTSVMIEGCINCTIACVAQQIRVKDSINCRLFVYTTGTTLLEECNAIKIGPYNVSFPDKEEIFKEAGFGESENKWKEVEDFKAVNSGTPAFTIMNENEWEEFHIE</sequence>
<dbReference type="PANTHER" id="PTHR15139">
    <property type="entry name" value="TUBULIN FOLDING COFACTOR C"/>
    <property type="match status" value="1"/>
</dbReference>
<organism evidence="4 5">
    <name type="scientific">Trichinella pseudospiralis</name>
    <name type="common">Parasitic roundworm</name>
    <dbReference type="NCBI Taxonomy" id="6337"/>
    <lineage>
        <taxon>Eukaryota</taxon>
        <taxon>Metazoa</taxon>
        <taxon>Ecdysozoa</taxon>
        <taxon>Nematoda</taxon>
        <taxon>Enoplea</taxon>
        <taxon>Dorylaimia</taxon>
        <taxon>Trichinellida</taxon>
        <taxon>Trichinellidae</taxon>
        <taxon>Trichinella</taxon>
    </lineage>
</organism>
<name>A0A0V1IPW4_TRIPS</name>
<proteinExistence type="inferred from homology"/>
<feature type="region of interest" description="Disordered" evidence="2">
    <location>
        <begin position="109"/>
        <end position="145"/>
    </location>
</feature>
<dbReference type="Proteomes" id="UP000054805">
    <property type="component" value="Unassembled WGS sequence"/>
</dbReference>
<dbReference type="InterPro" id="IPR016098">
    <property type="entry name" value="CAP/MinC_C"/>
</dbReference>
<evidence type="ECO:0000256" key="2">
    <source>
        <dbReference type="SAM" id="MobiDB-lite"/>
    </source>
</evidence>
<dbReference type="InterPro" id="IPR017901">
    <property type="entry name" value="C-CAP_CF_C-like"/>
</dbReference>
<evidence type="ECO:0000313" key="4">
    <source>
        <dbReference type="EMBL" id="KRZ24841.1"/>
    </source>
</evidence>
<feature type="compositionally biased region" description="Acidic residues" evidence="2">
    <location>
        <begin position="110"/>
        <end position="123"/>
    </location>
</feature>
<protein>
    <submittedName>
        <fullName evidence="4">Tubulin-specific chaperone C</fullName>
    </submittedName>
</protein>
<evidence type="ECO:0000256" key="1">
    <source>
        <dbReference type="ARBA" id="ARBA00008848"/>
    </source>
</evidence>
<dbReference type="EMBL" id="JYDS01000113">
    <property type="protein sequence ID" value="KRZ24841.1"/>
    <property type="molecule type" value="Genomic_DNA"/>
</dbReference>
<dbReference type="InterPro" id="IPR012945">
    <property type="entry name" value="Tubulin-bd_cofactor_C_dom"/>
</dbReference>
<feature type="domain" description="C-CAP/cofactor C-like" evidence="3">
    <location>
        <begin position="141"/>
        <end position="294"/>
    </location>
</feature>
<comment type="similarity">
    <text evidence="1">Belongs to the TBCC family.</text>
</comment>
<comment type="caution">
    <text evidence="4">The sequence shown here is derived from an EMBL/GenBank/DDBJ whole genome shotgun (WGS) entry which is preliminary data.</text>
</comment>
<dbReference type="GO" id="GO:0007021">
    <property type="term" value="P:tubulin complex assembly"/>
    <property type="evidence" value="ECO:0007669"/>
    <property type="project" value="TreeGrafter"/>
</dbReference>
<dbReference type="Pfam" id="PF07986">
    <property type="entry name" value="TBCC"/>
    <property type="match status" value="1"/>
</dbReference>
<dbReference type="Gene3D" id="2.160.20.70">
    <property type="match status" value="1"/>
</dbReference>